<dbReference type="EMBL" id="BJCL01000008">
    <property type="protein sequence ID" value="GCL64194.1"/>
    <property type="molecule type" value="Genomic_DNA"/>
</dbReference>
<evidence type="ECO:0000256" key="2">
    <source>
        <dbReference type="ARBA" id="ARBA00022679"/>
    </source>
</evidence>
<keyword evidence="3 5" id="KW-0012">Acyltransferase</keyword>
<keyword evidence="2 5" id="KW-0808">Transferase</keyword>
<evidence type="ECO:0000259" key="4">
    <source>
        <dbReference type="SMART" id="SM00563"/>
    </source>
</evidence>
<gene>
    <name evidence="5" type="ORF">AQPW35_32750</name>
</gene>
<evidence type="ECO:0000256" key="1">
    <source>
        <dbReference type="ARBA" id="ARBA00005189"/>
    </source>
</evidence>
<dbReference type="CDD" id="cd07988">
    <property type="entry name" value="LPLAT_ABO13168-like"/>
    <property type="match status" value="1"/>
</dbReference>
<dbReference type="PANTHER" id="PTHR10434:SF9">
    <property type="entry name" value="PHOSPHOLIPID_GLYCEROL ACYLTRANSFERASE DOMAIN-CONTAINING PROTEIN"/>
    <property type="match status" value="1"/>
</dbReference>
<dbReference type="GO" id="GO:0003841">
    <property type="term" value="F:1-acylglycerol-3-phosphate O-acyltransferase activity"/>
    <property type="evidence" value="ECO:0007669"/>
    <property type="project" value="TreeGrafter"/>
</dbReference>
<dbReference type="InterPro" id="IPR002123">
    <property type="entry name" value="Plipid/glycerol_acylTrfase"/>
</dbReference>
<evidence type="ECO:0000313" key="5">
    <source>
        <dbReference type="EMBL" id="GCL64194.1"/>
    </source>
</evidence>
<protein>
    <submittedName>
        <fullName evidence="5">Acyltransferase</fullName>
    </submittedName>
</protein>
<feature type="domain" description="Phospholipid/glycerol acyltransferase" evidence="4">
    <location>
        <begin position="42"/>
        <end position="155"/>
    </location>
</feature>
<dbReference type="SMART" id="SM00563">
    <property type="entry name" value="PlsC"/>
    <property type="match status" value="1"/>
</dbReference>
<comment type="caution">
    <text evidence="5">The sequence shown here is derived from an EMBL/GenBank/DDBJ whole genome shotgun (WGS) entry which is preliminary data.</text>
</comment>
<proteinExistence type="predicted"/>
<comment type="pathway">
    <text evidence="1">Lipid metabolism.</text>
</comment>
<dbReference type="RefSeq" id="WP_137733917.1">
    <property type="nucleotide sequence ID" value="NZ_BJCL01000008.1"/>
</dbReference>
<accession>A0A480ARK2</accession>
<dbReference type="GO" id="GO:0006654">
    <property type="term" value="P:phosphatidic acid biosynthetic process"/>
    <property type="evidence" value="ECO:0007669"/>
    <property type="project" value="TreeGrafter"/>
</dbReference>
<evidence type="ECO:0000313" key="6">
    <source>
        <dbReference type="Proteomes" id="UP000301751"/>
    </source>
</evidence>
<dbReference type="AlphaFoldDB" id="A0A480ARK2"/>
<dbReference type="OrthoDB" id="9796839at2"/>
<dbReference type="SUPFAM" id="SSF69593">
    <property type="entry name" value="Glycerol-3-phosphate (1)-acyltransferase"/>
    <property type="match status" value="1"/>
</dbReference>
<organism evidence="5 6">
    <name type="scientific">Pseudaquabacterium pictum</name>
    <dbReference type="NCBI Taxonomy" id="2315236"/>
    <lineage>
        <taxon>Bacteria</taxon>
        <taxon>Pseudomonadati</taxon>
        <taxon>Pseudomonadota</taxon>
        <taxon>Betaproteobacteria</taxon>
        <taxon>Burkholderiales</taxon>
        <taxon>Sphaerotilaceae</taxon>
        <taxon>Pseudaquabacterium</taxon>
    </lineage>
</organism>
<name>A0A480ARK2_9BURK</name>
<keyword evidence="6" id="KW-1185">Reference proteome</keyword>
<dbReference type="PANTHER" id="PTHR10434">
    <property type="entry name" value="1-ACYL-SN-GLYCEROL-3-PHOSPHATE ACYLTRANSFERASE"/>
    <property type="match status" value="1"/>
</dbReference>
<reference evidence="6" key="1">
    <citation type="submission" date="2019-03" db="EMBL/GenBank/DDBJ databases">
        <title>Aquabacterium pictum sp.nov., the first bacteriochlorophyll a-containing freshwater bacterium in the genus Aquabacterium of the class Betaproteobacteria.</title>
        <authorList>
            <person name="Hirose S."/>
            <person name="Tank M."/>
            <person name="Hara E."/>
            <person name="Tamaki H."/>
            <person name="Takaichi S."/>
            <person name="Haruta S."/>
            <person name="Hanada S."/>
        </authorList>
    </citation>
    <scope>NUCLEOTIDE SEQUENCE [LARGE SCALE GENOMIC DNA]</scope>
    <source>
        <strain evidence="6">W35</strain>
    </source>
</reference>
<dbReference type="Proteomes" id="UP000301751">
    <property type="component" value="Unassembled WGS sequence"/>
</dbReference>
<sequence>MQRTIFTTPGVNTVLRVLSTAFLRATGWTLDGQAPAGHPKCVLIAAPHTSNWDLPYTLLVAFALRLNIHWMGKRQIFRWPFGALMRWLGGIAVDRAQSTNLVAASAQALREAEGSVHLVVPPEGTRSQTRHWKTGFYWIAHEAGVPIVLAYMDYPRKLSGLGPVFTPTGDIAADMLQIKAYYSQYKGKNWRQFSTD</sequence>
<evidence type="ECO:0000256" key="3">
    <source>
        <dbReference type="ARBA" id="ARBA00023315"/>
    </source>
</evidence>
<dbReference type="Pfam" id="PF01553">
    <property type="entry name" value="Acyltransferase"/>
    <property type="match status" value="1"/>
</dbReference>